<dbReference type="Proteomes" id="UP001269375">
    <property type="component" value="Unassembled WGS sequence"/>
</dbReference>
<sequence>MKITTNYTANTQAADAKANVRKAAEPEVAKTGAPESSARWQPSSAADTSHDIDTARVDAIKEAIRDGRFEVDASKIADGLISSAQELLSEK</sequence>
<organism evidence="11 12">
    <name type="scientific">Larsenimonas suaedae</name>
    <dbReference type="NCBI Taxonomy" id="1851019"/>
    <lineage>
        <taxon>Bacteria</taxon>
        <taxon>Pseudomonadati</taxon>
        <taxon>Pseudomonadota</taxon>
        <taxon>Gammaproteobacteria</taxon>
        <taxon>Oceanospirillales</taxon>
        <taxon>Halomonadaceae</taxon>
        <taxon>Larsenimonas</taxon>
    </lineage>
</organism>
<evidence type="ECO:0000256" key="5">
    <source>
        <dbReference type="ARBA" id="ARBA00023015"/>
    </source>
</evidence>
<dbReference type="RefSeq" id="WP_251590447.1">
    <property type="nucleotide sequence ID" value="NZ_JAMLJI010000001.1"/>
</dbReference>
<reference evidence="11 12" key="1">
    <citation type="submission" date="2023-04" db="EMBL/GenBank/DDBJ databases">
        <title>A long-awaited taxogenomic arrangement of the family Halomonadaceae.</title>
        <authorList>
            <person name="De La Haba R."/>
            <person name="Chuvochina M."/>
            <person name="Wittouck S."/>
            <person name="Arahal D.R."/>
            <person name="Sanchez-Porro C."/>
            <person name="Hugenholtz P."/>
            <person name="Ventosa A."/>
        </authorList>
    </citation>
    <scope>NUCLEOTIDE SEQUENCE [LARGE SCALE GENOMIC DNA]</scope>
    <source>
        <strain evidence="11 12">DSM 22428</strain>
    </source>
</reference>
<feature type="compositionally biased region" description="Polar residues" evidence="9">
    <location>
        <begin position="38"/>
        <end position="47"/>
    </location>
</feature>
<keyword evidence="4" id="KW-1005">Bacterial flagellum biogenesis</keyword>
<evidence type="ECO:0000256" key="8">
    <source>
        <dbReference type="ARBA" id="ARBA00030117"/>
    </source>
</evidence>
<keyword evidence="3" id="KW-0678">Repressor</keyword>
<proteinExistence type="inferred from homology"/>
<feature type="region of interest" description="Disordered" evidence="9">
    <location>
        <begin position="1"/>
        <end position="53"/>
    </location>
</feature>
<keyword evidence="6" id="KW-0804">Transcription</keyword>
<keyword evidence="11" id="KW-0969">Cilium</keyword>
<gene>
    <name evidence="11" type="primary">flgM</name>
    <name evidence="11" type="ORF">QC825_03690</name>
</gene>
<keyword evidence="12" id="KW-1185">Reference proteome</keyword>
<evidence type="ECO:0000313" key="12">
    <source>
        <dbReference type="Proteomes" id="UP001269375"/>
    </source>
</evidence>
<accession>A0ABU1GT25</accession>
<keyword evidence="11" id="KW-0966">Cell projection</keyword>
<dbReference type="EMBL" id="JARWAO010000002">
    <property type="protein sequence ID" value="MDR5895181.1"/>
    <property type="molecule type" value="Genomic_DNA"/>
</dbReference>
<keyword evidence="5" id="KW-0805">Transcription regulation</keyword>
<evidence type="ECO:0000256" key="6">
    <source>
        <dbReference type="ARBA" id="ARBA00023163"/>
    </source>
</evidence>
<dbReference type="InterPro" id="IPR035890">
    <property type="entry name" value="Anti-sigma-28_factor_FlgM_sf"/>
</dbReference>
<evidence type="ECO:0000256" key="1">
    <source>
        <dbReference type="ARBA" id="ARBA00005322"/>
    </source>
</evidence>
<name>A0ABU1GT25_9GAMM</name>
<protein>
    <recommendedName>
        <fullName evidence="2">Negative regulator of flagellin synthesis</fullName>
    </recommendedName>
    <alternativeName>
        <fullName evidence="8">Anti-sigma-28 factor</fullName>
    </alternativeName>
</protein>
<comment type="caution">
    <text evidence="11">The sequence shown here is derived from an EMBL/GenBank/DDBJ whole genome shotgun (WGS) entry which is preliminary data.</text>
</comment>
<feature type="compositionally biased region" description="Polar residues" evidence="9">
    <location>
        <begin position="1"/>
        <end position="12"/>
    </location>
</feature>
<keyword evidence="11" id="KW-0282">Flagellum</keyword>
<evidence type="ECO:0000256" key="4">
    <source>
        <dbReference type="ARBA" id="ARBA00022795"/>
    </source>
</evidence>
<dbReference type="NCBIfam" id="TIGR03824">
    <property type="entry name" value="FlgM_jcvi"/>
    <property type="match status" value="1"/>
</dbReference>
<evidence type="ECO:0000256" key="3">
    <source>
        <dbReference type="ARBA" id="ARBA00022491"/>
    </source>
</evidence>
<evidence type="ECO:0000313" key="11">
    <source>
        <dbReference type="EMBL" id="MDR5895181.1"/>
    </source>
</evidence>
<dbReference type="InterPro" id="IPR031316">
    <property type="entry name" value="FlgM_C"/>
</dbReference>
<comment type="function">
    <text evidence="7">Responsible for the coupling of flagellin expression to flagellar assembly by preventing expression of the flagellin genes when a component of the middle class of proteins is defective. It negatively regulates flagellar genes by inhibiting the activity of FliA by directly binding to FliA.</text>
</comment>
<comment type="similarity">
    <text evidence="1">Belongs to the FlgM family.</text>
</comment>
<feature type="domain" description="Anti-sigma-28 factor FlgM C-terminal" evidence="10">
    <location>
        <begin position="45"/>
        <end position="81"/>
    </location>
</feature>
<dbReference type="Pfam" id="PF04316">
    <property type="entry name" value="FlgM"/>
    <property type="match status" value="1"/>
</dbReference>
<evidence type="ECO:0000259" key="10">
    <source>
        <dbReference type="Pfam" id="PF04316"/>
    </source>
</evidence>
<evidence type="ECO:0000256" key="7">
    <source>
        <dbReference type="ARBA" id="ARBA00024739"/>
    </source>
</evidence>
<dbReference type="InterPro" id="IPR007412">
    <property type="entry name" value="FlgM"/>
</dbReference>
<dbReference type="SUPFAM" id="SSF101498">
    <property type="entry name" value="Anti-sigma factor FlgM"/>
    <property type="match status" value="1"/>
</dbReference>
<evidence type="ECO:0000256" key="9">
    <source>
        <dbReference type="SAM" id="MobiDB-lite"/>
    </source>
</evidence>
<evidence type="ECO:0000256" key="2">
    <source>
        <dbReference type="ARBA" id="ARBA00017823"/>
    </source>
</evidence>